<dbReference type="InterPro" id="IPR000792">
    <property type="entry name" value="Tscrpt_reg_LuxR_C"/>
</dbReference>
<dbReference type="PANTHER" id="PTHR44688:SF16">
    <property type="entry name" value="DNA-BINDING TRANSCRIPTIONAL ACTIVATOR DEVR_DOSR"/>
    <property type="match status" value="1"/>
</dbReference>
<dbReference type="Proteomes" id="UP000565262">
    <property type="component" value="Unassembled WGS sequence"/>
</dbReference>
<evidence type="ECO:0000259" key="4">
    <source>
        <dbReference type="PROSITE" id="PS50043"/>
    </source>
</evidence>
<keyword evidence="3" id="KW-0804">Transcription</keyword>
<dbReference type="CDD" id="cd06170">
    <property type="entry name" value="LuxR_C_like"/>
    <property type="match status" value="1"/>
</dbReference>
<dbReference type="RefSeq" id="WP_182809950.1">
    <property type="nucleotide sequence ID" value="NZ_JACJFM010000024.1"/>
</dbReference>
<dbReference type="PROSITE" id="PS50043">
    <property type="entry name" value="HTH_LUXR_2"/>
    <property type="match status" value="1"/>
</dbReference>
<organism evidence="5 6">
    <name type="scientific">Oceanospirillum sediminis</name>
    <dbReference type="NCBI Taxonomy" id="2760088"/>
    <lineage>
        <taxon>Bacteria</taxon>
        <taxon>Pseudomonadati</taxon>
        <taxon>Pseudomonadota</taxon>
        <taxon>Gammaproteobacteria</taxon>
        <taxon>Oceanospirillales</taxon>
        <taxon>Oceanospirillaceae</taxon>
        <taxon>Oceanospirillum</taxon>
    </lineage>
</organism>
<name>A0A839ITA7_9GAMM</name>
<dbReference type="PRINTS" id="PR00038">
    <property type="entry name" value="HTHLUXR"/>
</dbReference>
<evidence type="ECO:0000256" key="2">
    <source>
        <dbReference type="ARBA" id="ARBA00023125"/>
    </source>
</evidence>
<dbReference type="GO" id="GO:0003677">
    <property type="term" value="F:DNA binding"/>
    <property type="evidence" value="ECO:0007669"/>
    <property type="project" value="UniProtKB-KW"/>
</dbReference>
<feature type="domain" description="HTH luxR-type" evidence="4">
    <location>
        <begin position="171"/>
        <end position="236"/>
    </location>
</feature>
<evidence type="ECO:0000313" key="5">
    <source>
        <dbReference type="EMBL" id="MBB1488181.1"/>
    </source>
</evidence>
<dbReference type="SMART" id="SM00421">
    <property type="entry name" value="HTH_LUXR"/>
    <property type="match status" value="1"/>
</dbReference>
<protein>
    <submittedName>
        <fullName evidence="5">Response regulator transcription factor</fullName>
    </submittedName>
</protein>
<dbReference type="SUPFAM" id="SSF46894">
    <property type="entry name" value="C-terminal effector domain of the bipartite response regulators"/>
    <property type="match status" value="1"/>
</dbReference>
<dbReference type="PROSITE" id="PS00622">
    <property type="entry name" value="HTH_LUXR_1"/>
    <property type="match status" value="1"/>
</dbReference>
<accession>A0A839ITA7</accession>
<keyword evidence="6" id="KW-1185">Reference proteome</keyword>
<evidence type="ECO:0000256" key="3">
    <source>
        <dbReference type="ARBA" id="ARBA00023163"/>
    </source>
</evidence>
<proteinExistence type="predicted"/>
<keyword evidence="2" id="KW-0238">DNA-binding</keyword>
<keyword evidence="1" id="KW-0805">Transcription regulation</keyword>
<dbReference type="EMBL" id="JACJFM010000024">
    <property type="protein sequence ID" value="MBB1488181.1"/>
    <property type="molecule type" value="Genomic_DNA"/>
</dbReference>
<evidence type="ECO:0000313" key="6">
    <source>
        <dbReference type="Proteomes" id="UP000565262"/>
    </source>
</evidence>
<gene>
    <name evidence="5" type="ORF">H4O21_16385</name>
</gene>
<dbReference type="AlphaFoldDB" id="A0A839ITA7"/>
<comment type="caution">
    <text evidence="5">The sequence shown here is derived from an EMBL/GenBank/DDBJ whole genome shotgun (WGS) entry which is preliminary data.</text>
</comment>
<dbReference type="Gene3D" id="1.10.10.10">
    <property type="entry name" value="Winged helix-like DNA-binding domain superfamily/Winged helix DNA-binding domain"/>
    <property type="match status" value="1"/>
</dbReference>
<evidence type="ECO:0000256" key="1">
    <source>
        <dbReference type="ARBA" id="ARBA00023015"/>
    </source>
</evidence>
<dbReference type="PANTHER" id="PTHR44688">
    <property type="entry name" value="DNA-BINDING TRANSCRIPTIONAL ACTIVATOR DEVR_DOSR"/>
    <property type="match status" value="1"/>
</dbReference>
<dbReference type="Pfam" id="PF00196">
    <property type="entry name" value="GerE"/>
    <property type="match status" value="1"/>
</dbReference>
<sequence>MLASQPATTPNPLQFQHECLNLLGSMMDISSAVAYIVDEQAKPICYETYQMQPAMHRDYLESYQQMDPLYPGRFRSDGDANVVRMNDLVPFHQRCDNLYYKDFIEPWKVNDIIELFFRVDGQLRAGAALILKHSEPQYRAEEMKKLESLHRFIEFSLEQSMHSPRQLQFDQFCQHYQLTAKERMVTELVIQGLPNKKIAQLLCCGLATIKTHLQHIFAKLSVNSKAEVVSMLYMQRQ</sequence>
<dbReference type="GO" id="GO:0006355">
    <property type="term" value="P:regulation of DNA-templated transcription"/>
    <property type="evidence" value="ECO:0007669"/>
    <property type="project" value="InterPro"/>
</dbReference>
<reference evidence="5 6" key="1">
    <citation type="submission" date="2020-08" db="EMBL/GenBank/DDBJ databases">
        <title>Oceanospirillum sp. nov. isolated from marine sediment.</title>
        <authorList>
            <person name="Ji X."/>
        </authorList>
    </citation>
    <scope>NUCLEOTIDE SEQUENCE [LARGE SCALE GENOMIC DNA]</scope>
    <source>
        <strain evidence="5 6">D5</strain>
    </source>
</reference>
<dbReference type="InterPro" id="IPR036388">
    <property type="entry name" value="WH-like_DNA-bd_sf"/>
</dbReference>
<dbReference type="InterPro" id="IPR016032">
    <property type="entry name" value="Sig_transdc_resp-reg_C-effctor"/>
</dbReference>